<feature type="compositionally biased region" description="Acidic residues" evidence="2">
    <location>
        <begin position="243"/>
        <end position="253"/>
    </location>
</feature>
<evidence type="ECO:0000256" key="1">
    <source>
        <dbReference type="SAM" id="Coils"/>
    </source>
</evidence>
<accession>A0AAD4NC54</accession>
<gene>
    <name evidence="3" type="ORF">DdX_02123</name>
</gene>
<dbReference type="InterPro" id="IPR028816">
    <property type="entry name" value="Caprin"/>
</dbReference>
<dbReference type="EMBL" id="JAKKPZ010000002">
    <property type="protein sequence ID" value="KAI1725465.1"/>
    <property type="molecule type" value="Genomic_DNA"/>
</dbReference>
<dbReference type="GO" id="GO:0003723">
    <property type="term" value="F:RNA binding"/>
    <property type="evidence" value="ECO:0007669"/>
    <property type="project" value="TreeGrafter"/>
</dbReference>
<feature type="region of interest" description="Disordered" evidence="2">
    <location>
        <begin position="363"/>
        <end position="544"/>
    </location>
</feature>
<keyword evidence="4" id="KW-1185">Reference proteome</keyword>
<dbReference type="Proteomes" id="UP001201812">
    <property type="component" value="Unassembled WGS sequence"/>
</dbReference>
<feature type="compositionally biased region" description="Polar residues" evidence="2">
    <location>
        <begin position="514"/>
        <end position="531"/>
    </location>
</feature>
<protein>
    <submittedName>
        <fullName evidence="3">Caprin like protein</fullName>
    </submittedName>
</protein>
<feature type="coiled-coil region" evidence="1">
    <location>
        <begin position="94"/>
        <end position="154"/>
    </location>
</feature>
<feature type="compositionally biased region" description="Basic and acidic residues" evidence="2">
    <location>
        <begin position="423"/>
        <end position="432"/>
    </location>
</feature>
<sequence length="555" mass="61732">MKGPIAATVVDSAPNGKTMKREANAKNGEEAFEILSQPTLKVEIALEKKLRNLEKRRQKLNLIRADQDNGAKLTAEQSEAISKLDEVVQQIDFIKDLQKLVNQQSRQYQRALRQRDTVNEEKNLANQREVAFSIVRYQEALKVLSAETNKLESAFPDISSDDVQAVQKFVNSLASNDAFDSTTDWKNHVNTLNSKLYVVTISSDALIDDNLSGLKLKSIIDQMMESSGFQALIAKKFDDGIADGEETETDESSLNDFQRESAGSSQKMMESNQPNDTNSPSPVSEISNQPIVSQEITNVITAEIKADDTTSGNAQKEAEVQNNLVLLNGDNNANDFVNSANAEAISPDIAVKSVDEIVETAKQESVSVELAPPADDTKKQDISTEADSQSKKNDKPFRRSNYVKKDRAYSNSNQQNDANGARQDGRFRRDFQNRGPRKFNNYNNAEKGVAPRANPPTVANGEAPSANNGNSRPYKRYSHGEQDNNSGRNAVGFHRRSMEPNNGAYPRRYHSDHQNATQQQSRPQNGSSNSAGFPEYEKRPPRIRQPYECGFRFAC</sequence>
<evidence type="ECO:0000256" key="2">
    <source>
        <dbReference type="SAM" id="MobiDB-lite"/>
    </source>
</evidence>
<feature type="compositionally biased region" description="Basic and acidic residues" evidence="2">
    <location>
        <begin position="375"/>
        <end position="408"/>
    </location>
</feature>
<feature type="compositionally biased region" description="Polar residues" evidence="2">
    <location>
        <begin position="409"/>
        <end position="418"/>
    </location>
</feature>
<reference evidence="3" key="1">
    <citation type="submission" date="2022-01" db="EMBL/GenBank/DDBJ databases">
        <title>Genome Sequence Resource for Two Populations of Ditylenchus destructor, the Migratory Endoparasitic Phytonematode.</title>
        <authorList>
            <person name="Zhang H."/>
            <person name="Lin R."/>
            <person name="Xie B."/>
        </authorList>
    </citation>
    <scope>NUCLEOTIDE SEQUENCE</scope>
    <source>
        <strain evidence="3">BazhouSP</strain>
    </source>
</reference>
<organism evidence="3 4">
    <name type="scientific">Ditylenchus destructor</name>
    <dbReference type="NCBI Taxonomy" id="166010"/>
    <lineage>
        <taxon>Eukaryota</taxon>
        <taxon>Metazoa</taxon>
        <taxon>Ecdysozoa</taxon>
        <taxon>Nematoda</taxon>
        <taxon>Chromadorea</taxon>
        <taxon>Rhabditida</taxon>
        <taxon>Tylenchina</taxon>
        <taxon>Tylenchomorpha</taxon>
        <taxon>Sphaerularioidea</taxon>
        <taxon>Anguinidae</taxon>
        <taxon>Anguininae</taxon>
        <taxon>Ditylenchus</taxon>
    </lineage>
</organism>
<comment type="caution">
    <text evidence="3">The sequence shown here is derived from an EMBL/GenBank/DDBJ whole genome shotgun (WGS) entry which is preliminary data.</text>
</comment>
<feature type="compositionally biased region" description="Polar residues" evidence="2">
    <location>
        <begin position="254"/>
        <end position="289"/>
    </location>
</feature>
<keyword evidence="1" id="KW-0175">Coiled coil</keyword>
<dbReference type="GO" id="GO:0005737">
    <property type="term" value="C:cytoplasm"/>
    <property type="evidence" value="ECO:0007669"/>
    <property type="project" value="TreeGrafter"/>
</dbReference>
<dbReference type="PANTHER" id="PTHR22922:SF19">
    <property type="entry name" value="CAPRIN HOMOLOG"/>
    <property type="match status" value="1"/>
</dbReference>
<evidence type="ECO:0000313" key="3">
    <source>
        <dbReference type="EMBL" id="KAI1725465.1"/>
    </source>
</evidence>
<proteinExistence type="predicted"/>
<dbReference type="PANTHER" id="PTHR22922">
    <property type="entry name" value="GPI-ANCHORED PROTEIN P137"/>
    <property type="match status" value="1"/>
</dbReference>
<name>A0AAD4NC54_9BILA</name>
<dbReference type="AlphaFoldDB" id="A0AAD4NC54"/>
<evidence type="ECO:0000313" key="4">
    <source>
        <dbReference type="Proteomes" id="UP001201812"/>
    </source>
</evidence>
<feature type="region of interest" description="Disordered" evidence="2">
    <location>
        <begin position="243"/>
        <end position="289"/>
    </location>
</feature>